<comment type="caution">
    <text evidence="2">The sequence shown here is derived from an EMBL/GenBank/DDBJ whole genome shotgun (WGS) entry which is preliminary data.</text>
</comment>
<dbReference type="OrthoDB" id="118234at2759"/>
<dbReference type="GO" id="GO:0031490">
    <property type="term" value="F:chromatin DNA binding"/>
    <property type="evidence" value="ECO:0007669"/>
    <property type="project" value="TreeGrafter"/>
</dbReference>
<dbReference type="EMBL" id="JAACXV010018420">
    <property type="protein sequence ID" value="KAF7264083.1"/>
    <property type="molecule type" value="Genomic_DNA"/>
</dbReference>
<evidence type="ECO:0000313" key="2">
    <source>
        <dbReference type="EMBL" id="KAF7264092.1"/>
    </source>
</evidence>
<dbReference type="AlphaFoldDB" id="A0A834HL18"/>
<dbReference type="SUPFAM" id="SSF54928">
    <property type="entry name" value="RNA-binding domain, RBD"/>
    <property type="match status" value="1"/>
</dbReference>
<dbReference type="GO" id="GO:0006998">
    <property type="term" value="P:nuclear envelope organization"/>
    <property type="evidence" value="ECO:0007669"/>
    <property type="project" value="TreeGrafter"/>
</dbReference>
<accession>A0A834HL18</accession>
<dbReference type="GO" id="GO:0030514">
    <property type="term" value="P:negative regulation of BMP signaling pathway"/>
    <property type="evidence" value="ECO:0007669"/>
    <property type="project" value="TreeGrafter"/>
</dbReference>
<proteinExistence type="predicted"/>
<protein>
    <submittedName>
        <fullName evidence="2">Uncharacterized protein</fullName>
    </submittedName>
</protein>
<evidence type="ECO:0000313" key="3">
    <source>
        <dbReference type="Proteomes" id="UP000625711"/>
    </source>
</evidence>
<dbReference type="InterPro" id="IPR035979">
    <property type="entry name" value="RBD_domain_sf"/>
</dbReference>
<dbReference type="InterPro" id="IPR052277">
    <property type="entry name" value="INM_ESCRT-Associated"/>
</dbReference>
<dbReference type="Proteomes" id="UP000625711">
    <property type="component" value="Unassembled WGS sequence"/>
</dbReference>
<dbReference type="PANTHER" id="PTHR13428">
    <property type="entry name" value="INNER NUCLEAR MEMBRANE PROTEIN MAN1 LEM DOMAIN CONTAINING PROTEIN"/>
    <property type="match status" value="1"/>
</dbReference>
<dbReference type="InterPro" id="IPR012677">
    <property type="entry name" value="Nucleotide-bd_a/b_plait_sf"/>
</dbReference>
<dbReference type="Gene3D" id="3.30.70.330">
    <property type="match status" value="1"/>
</dbReference>
<evidence type="ECO:0000313" key="1">
    <source>
        <dbReference type="EMBL" id="KAF7264083.1"/>
    </source>
</evidence>
<reference evidence="2" key="1">
    <citation type="submission" date="2020-08" db="EMBL/GenBank/DDBJ databases">
        <title>Genome sequencing and assembly of the red palm weevil Rhynchophorus ferrugineus.</title>
        <authorList>
            <person name="Dias G.B."/>
            <person name="Bergman C.M."/>
            <person name="Manee M."/>
        </authorList>
    </citation>
    <scope>NUCLEOTIDE SEQUENCE</scope>
    <source>
        <strain evidence="2">AA-2017</strain>
        <tissue evidence="2">Whole larva</tissue>
    </source>
</reference>
<sequence>MVDESAGLGATAAREAVLSKVAHRCRILHCQAEASSGCVYLKCGDAQDAAVAFKNLHGWWYSCHLVTVKYLRLERYQQRYPDAPSGPPYLKSANPCD</sequence>
<dbReference type="EMBL" id="JAACXV010018418">
    <property type="protein sequence ID" value="KAF7264092.1"/>
    <property type="molecule type" value="Genomic_DNA"/>
</dbReference>
<dbReference type="PANTHER" id="PTHR13428:SF12">
    <property type="entry name" value="INNER NUCLEAR MEMBRANE PROTEIN MAN1"/>
    <property type="match status" value="1"/>
</dbReference>
<organism evidence="2 3">
    <name type="scientific">Rhynchophorus ferrugineus</name>
    <name type="common">Red palm weevil</name>
    <name type="synonym">Curculio ferrugineus</name>
    <dbReference type="NCBI Taxonomy" id="354439"/>
    <lineage>
        <taxon>Eukaryota</taxon>
        <taxon>Metazoa</taxon>
        <taxon>Ecdysozoa</taxon>
        <taxon>Arthropoda</taxon>
        <taxon>Hexapoda</taxon>
        <taxon>Insecta</taxon>
        <taxon>Pterygota</taxon>
        <taxon>Neoptera</taxon>
        <taxon>Endopterygota</taxon>
        <taxon>Coleoptera</taxon>
        <taxon>Polyphaga</taxon>
        <taxon>Cucujiformia</taxon>
        <taxon>Curculionidae</taxon>
        <taxon>Dryophthorinae</taxon>
        <taxon>Rhynchophorus</taxon>
    </lineage>
</organism>
<name>A0A834HL18_RHYFE</name>
<gene>
    <name evidence="2" type="ORF">GWI33_000663</name>
    <name evidence="1" type="ORF">GWI33_000670</name>
</gene>
<keyword evidence="3" id="KW-1185">Reference proteome</keyword>